<keyword evidence="4 6" id="KW-0520">NAD</keyword>
<comment type="cofactor">
    <cofactor evidence="6">
        <name>FMN</name>
        <dbReference type="ChEBI" id="CHEBI:58210"/>
    </cofactor>
    <text evidence="6">Binds 1 FMN per subunit.</text>
</comment>
<evidence type="ECO:0000256" key="5">
    <source>
        <dbReference type="ARBA" id="ARBA00048542"/>
    </source>
</evidence>
<evidence type="ECO:0000256" key="3">
    <source>
        <dbReference type="ARBA" id="ARBA00023002"/>
    </source>
</evidence>
<comment type="subunit">
    <text evidence="6">Homodimer.</text>
</comment>
<dbReference type="Gene3D" id="3.40.50.360">
    <property type="match status" value="1"/>
</dbReference>
<dbReference type="HAMAP" id="MF_01216">
    <property type="entry name" value="Azoreductase_type1"/>
    <property type="match status" value="1"/>
</dbReference>
<dbReference type="PANTHER" id="PTHR43741:SF4">
    <property type="entry name" value="FMN-DEPENDENT NADH:QUINONE OXIDOREDUCTASE"/>
    <property type="match status" value="1"/>
</dbReference>
<comment type="catalytic activity">
    <reaction evidence="6">
        <text>2 a quinone + NADH + H(+) = 2 a 1,4-benzosemiquinone + NAD(+)</text>
        <dbReference type="Rhea" id="RHEA:65952"/>
        <dbReference type="ChEBI" id="CHEBI:15378"/>
        <dbReference type="ChEBI" id="CHEBI:57540"/>
        <dbReference type="ChEBI" id="CHEBI:57945"/>
        <dbReference type="ChEBI" id="CHEBI:132124"/>
        <dbReference type="ChEBI" id="CHEBI:134225"/>
    </reaction>
</comment>
<evidence type="ECO:0000313" key="8">
    <source>
        <dbReference type="EMBL" id="BCB73732.1"/>
    </source>
</evidence>
<keyword evidence="2 6" id="KW-0288">FMN</keyword>
<dbReference type="RefSeq" id="WP_173032856.1">
    <property type="nucleotide sequence ID" value="NZ_AP022870.1"/>
</dbReference>
<dbReference type="InterPro" id="IPR050104">
    <property type="entry name" value="FMN-dep_NADH:Q_OxRdtase_AzoR1"/>
</dbReference>
<dbReference type="GO" id="GO:0010181">
    <property type="term" value="F:FMN binding"/>
    <property type="evidence" value="ECO:0007669"/>
    <property type="project" value="UniProtKB-UniRule"/>
</dbReference>
<feature type="binding site" evidence="6">
    <location>
        <position position="10"/>
    </location>
    <ligand>
        <name>FMN</name>
        <dbReference type="ChEBI" id="CHEBI:58210"/>
    </ligand>
</feature>
<evidence type="ECO:0000313" key="9">
    <source>
        <dbReference type="Proteomes" id="UP000502508"/>
    </source>
</evidence>
<keyword evidence="1 6" id="KW-0285">Flavoprotein</keyword>
<dbReference type="AlphaFoldDB" id="A0A6F8XIU4"/>
<evidence type="ECO:0000256" key="2">
    <source>
        <dbReference type="ARBA" id="ARBA00022643"/>
    </source>
</evidence>
<dbReference type="InterPro" id="IPR023048">
    <property type="entry name" value="NADH:quinone_OxRdtase_FMN_depd"/>
</dbReference>
<comment type="caution">
    <text evidence="6">Lacks conserved residue(s) required for the propagation of feature annotation.</text>
</comment>
<protein>
    <recommendedName>
        <fullName evidence="6">FMN dependent NADH:quinone oxidoreductase</fullName>
        <ecNumber evidence="6">1.6.5.-</ecNumber>
    </recommendedName>
    <alternativeName>
        <fullName evidence="6">Azo-dye reductase</fullName>
    </alternativeName>
    <alternativeName>
        <fullName evidence="6">FMN-dependent NADH-azo compound oxidoreductase</fullName>
    </alternativeName>
    <alternativeName>
        <fullName evidence="6">FMN-dependent NADH-azoreductase</fullName>
        <ecNumber evidence="6">1.7.1.17</ecNumber>
    </alternativeName>
</protein>
<gene>
    <name evidence="8" type="primary">acpD</name>
    <name evidence="6" type="synonym">azoR</name>
    <name evidence="8" type="ORF">Pflav_001420</name>
</gene>
<evidence type="ECO:0000256" key="6">
    <source>
        <dbReference type="HAMAP-Rule" id="MF_01216"/>
    </source>
</evidence>
<proteinExistence type="inferred from homology"/>
<dbReference type="GO" id="GO:0009055">
    <property type="term" value="F:electron transfer activity"/>
    <property type="evidence" value="ECO:0007669"/>
    <property type="project" value="UniProtKB-UniRule"/>
</dbReference>
<evidence type="ECO:0000256" key="1">
    <source>
        <dbReference type="ARBA" id="ARBA00022630"/>
    </source>
</evidence>
<sequence length="209" mass="22832">MTTLLHISASPRGARSESLAIAETFLTAYRENHPDDAVETWNLWDEGALPPFGPDAAAAKMAVFAGADPEGDQAAAWRRAQETFARFAAADRYLFSVPMWNAGVPYILKQFIDVVSQPGMVFSFDPERGYTGLLAGRKAVVVYTSAVYGEGRPPAFGSDFQAPYFGGWLRWAGITEIEEVFFRPNLAIADADPGRRAAHARARDLAKSL</sequence>
<comment type="function">
    <text evidence="6">Quinone reductase that provides resistance to thiol-specific stress caused by electrophilic quinones.</text>
</comment>
<dbReference type="InterPro" id="IPR029039">
    <property type="entry name" value="Flavoprotein-like_sf"/>
</dbReference>
<dbReference type="Pfam" id="PF02525">
    <property type="entry name" value="Flavodoxin_2"/>
    <property type="match status" value="1"/>
</dbReference>
<dbReference type="InterPro" id="IPR003680">
    <property type="entry name" value="Flavodoxin_fold"/>
</dbReference>
<dbReference type="GO" id="GO:0016655">
    <property type="term" value="F:oxidoreductase activity, acting on NAD(P)H, quinone or similar compound as acceptor"/>
    <property type="evidence" value="ECO:0007669"/>
    <property type="project" value="InterPro"/>
</dbReference>
<feature type="domain" description="Flavodoxin-like fold" evidence="7">
    <location>
        <begin position="3"/>
        <end position="204"/>
    </location>
</feature>
<comment type="function">
    <text evidence="6">Also exhibits azoreductase activity. Catalyzes the reductive cleavage of the azo bond in aromatic azo compounds to the corresponding amines.</text>
</comment>
<keyword evidence="3 6" id="KW-0560">Oxidoreductase</keyword>
<dbReference type="EMBL" id="AP022870">
    <property type="protein sequence ID" value="BCB73732.1"/>
    <property type="molecule type" value="Genomic_DNA"/>
</dbReference>
<dbReference type="Proteomes" id="UP000502508">
    <property type="component" value="Chromosome"/>
</dbReference>
<evidence type="ECO:0000259" key="7">
    <source>
        <dbReference type="Pfam" id="PF02525"/>
    </source>
</evidence>
<name>A0A6F8XIU4_9ACTN</name>
<accession>A0A6F8XIU4</accession>
<dbReference type="EC" id="1.6.5.-" evidence="6"/>
<dbReference type="PANTHER" id="PTHR43741">
    <property type="entry name" value="FMN-DEPENDENT NADH-AZOREDUCTASE 1"/>
    <property type="match status" value="1"/>
</dbReference>
<comment type="similarity">
    <text evidence="6">Belongs to the azoreductase type 1 family.</text>
</comment>
<dbReference type="SUPFAM" id="SSF52218">
    <property type="entry name" value="Flavoproteins"/>
    <property type="match status" value="1"/>
</dbReference>
<dbReference type="KEGG" id="pfla:Pflav_001420"/>
<organism evidence="8 9">
    <name type="scientific">Phytohabitans flavus</name>
    <dbReference type="NCBI Taxonomy" id="1076124"/>
    <lineage>
        <taxon>Bacteria</taxon>
        <taxon>Bacillati</taxon>
        <taxon>Actinomycetota</taxon>
        <taxon>Actinomycetes</taxon>
        <taxon>Micromonosporales</taxon>
        <taxon>Micromonosporaceae</taxon>
    </lineage>
</organism>
<dbReference type="GO" id="GO:0016652">
    <property type="term" value="F:oxidoreductase activity, acting on NAD(P)H as acceptor"/>
    <property type="evidence" value="ECO:0007669"/>
    <property type="project" value="UniProtKB-UniRule"/>
</dbReference>
<reference evidence="8 9" key="2">
    <citation type="submission" date="2020-03" db="EMBL/GenBank/DDBJ databases">
        <authorList>
            <person name="Ichikawa N."/>
            <person name="Kimura A."/>
            <person name="Kitahashi Y."/>
            <person name="Uohara A."/>
        </authorList>
    </citation>
    <scope>NUCLEOTIDE SEQUENCE [LARGE SCALE GENOMIC DNA]</scope>
    <source>
        <strain evidence="8 9">NBRC 107702</strain>
    </source>
</reference>
<evidence type="ECO:0000256" key="4">
    <source>
        <dbReference type="ARBA" id="ARBA00023027"/>
    </source>
</evidence>
<comment type="catalytic activity">
    <reaction evidence="5">
        <text>N,N-dimethyl-1,4-phenylenediamine + anthranilate + 2 NAD(+) = 2-(4-dimethylaminophenyl)diazenylbenzoate + 2 NADH + 2 H(+)</text>
        <dbReference type="Rhea" id="RHEA:55872"/>
        <dbReference type="ChEBI" id="CHEBI:15378"/>
        <dbReference type="ChEBI" id="CHEBI:15783"/>
        <dbReference type="ChEBI" id="CHEBI:16567"/>
        <dbReference type="ChEBI" id="CHEBI:57540"/>
        <dbReference type="ChEBI" id="CHEBI:57945"/>
        <dbReference type="ChEBI" id="CHEBI:71579"/>
        <dbReference type="EC" id="1.7.1.17"/>
    </reaction>
    <physiologicalReaction direction="right-to-left" evidence="5">
        <dbReference type="Rhea" id="RHEA:55874"/>
    </physiologicalReaction>
</comment>
<dbReference type="EC" id="1.7.1.17" evidence="6"/>
<keyword evidence="9" id="KW-1185">Reference proteome</keyword>
<reference evidence="8 9" key="1">
    <citation type="submission" date="2020-03" db="EMBL/GenBank/DDBJ databases">
        <title>Whole genome shotgun sequence of Phytohabitans flavus NBRC 107702.</title>
        <authorList>
            <person name="Komaki H."/>
            <person name="Tamura T."/>
        </authorList>
    </citation>
    <scope>NUCLEOTIDE SEQUENCE [LARGE SCALE GENOMIC DNA]</scope>
    <source>
        <strain evidence="8 9">NBRC 107702</strain>
    </source>
</reference>
<feature type="binding site" evidence="6">
    <location>
        <begin position="16"/>
        <end position="18"/>
    </location>
    <ligand>
        <name>FMN</name>
        <dbReference type="ChEBI" id="CHEBI:58210"/>
    </ligand>
</feature>